<dbReference type="AlphaFoldDB" id="A0A5C5WKP3"/>
<comment type="caution">
    <text evidence="1">The sequence shown here is derived from an EMBL/GenBank/DDBJ whole genome shotgun (WGS) entry which is preliminary data.</text>
</comment>
<organism evidence="1 2">
    <name type="scientific">Rubripirellula amarantea</name>
    <dbReference type="NCBI Taxonomy" id="2527999"/>
    <lineage>
        <taxon>Bacteria</taxon>
        <taxon>Pseudomonadati</taxon>
        <taxon>Planctomycetota</taxon>
        <taxon>Planctomycetia</taxon>
        <taxon>Pirellulales</taxon>
        <taxon>Pirellulaceae</taxon>
        <taxon>Rubripirellula</taxon>
    </lineage>
</organism>
<evidence type="ECO:0000313" key="2">
    <source>
        <dbReference type="Proteomes" id="UP000316598"/>
    </source>
</evidence>
<sequence length="99" mass="10602">MRNAVHNIIAPETSETKILVQNRRVDCVPVTTLKATQVHVFNTIFAQVCLGESGIGVSVTQQDLANLSLEGNEFDLLARLEGSLAHAGSLAALSWKGES</sequence>
<gene>
    <name evidence="1" type="ORF">Pla22_31340</name>
</gene>
<dbReference type="EMBL" id="SJPI01000002">
    <property type="protein sequence ID" value="TWT50392.1"/>
    <property type="molecule type" value="Genomic_DNA"/>
</dbReference>
<name>A0A5C5WKP3_9BACT</name>
<proteinExistence type="predicted"/>
<keyword evidence="2" id="KW-1185">Reference proteome</keyword>
<protein>
    <submittedName>
        <fullName evidence="1">Uncharacterized protein</fullName>
    </submittedName>
</protein>
<dbReference type="Proteomes" id="UP000316598">
    <property type="component" value="Unassembled WGS sequence"/>
</dbReference>
<reference evidence="1 2" key="1">
    <citation type="submission" date="2019-02" db="EMBL/GenBank/DDBJ databases">
        <title>Deep-cultivation of Planctomycetes and their phenomic and genomic characterization uncovers novel biology.</title>
        <authorList>
            <person name="Wiegand S."/>
            <person name="Jogler M."/>
            <person name="Boedeker C."/>
            <person name="Pinto D."/>
            <person name="Vollmers J."/>
            <person name="Rivas-Marin E."/>
            <person name="Kohn T."/>
            <person name="Peeters S.H."/>
            <person name="Heuer A."/>
            <person name="Rast P."/>
            <person name="Oberbeckmann S."/>
            <person name="Bunk B."/>
            <person name="Jeske O."/>
            <person name="Meyerdierks A."/>
            <person name="Storesund J.E."/>
            <person name="Kallscheuer N."/>
            <person name="Luecker S."/>
            <person name="Lage O.M."/>
            <person name="Pohl T."/>
            <person name="Merkel B.J."/>
            <person name="Hornburger P."/>
            <person name="Mueller R.-W."/>
            <person name="Bruemmer F."/>
            <person name="Labrenz M."/>
            <person name="Spormann A.M."/>
            <person name="Op Den Camp H."/>
            <person name="Overmann J."/>
            <person name="Amann R."/>
            <person name="Jetten M.S.M."/>
            <person name="Mascher T."/>
            <person name="Medema M.H."/>
            <person name="Devos D.P."/>
            <person name="Kaster A.-K."/>
            <person name="Ovreas L."/>
            <person name="Rohde M."/>
            <person name="Galperin M.Y."/>
            <person name="Jogler C."/>
        </authorList>
    </citation>
    <scope>NUCLEOTIDE SEQUENCE [LARGE SCALE GENOMIC DNA]</scope>
    <source>
        <strain evidence="1 2">Pla22</strain>
    </source>
</reference>
<evidence type="ECO:0000313" key="1">
    <source>
        <dbReference type="EMBL" id="TWT50392.1"/>
    </source>
</evidence>
<accession>A0A5C5WKP3</accession>